<feature type="transmembrane region" description="Helical" evidence="6">
    <location>
        <begin position="201"/>
        <end position="230"/>
    </location>
</feature>
<evidence type="ECO:0000256" key="3">
    <source>
        <dbReference type="ARBA" id="ARBA00022989"/>
    </source>
</evidence>
<dbReference type="InterPro" id="IPR051784">
    <property type="entry name" value="Nod_factor_ABC_transporter"/>
</dbReference>
<keyword evidence="5" id="KW-0046">Antibiotic resistance</keyword>
<dbReference type="PIRSF" id="PIRSF006648">
    <property type="entry name" value="DrrB"/>
    <property type="match status" value="1"/>
</dbReference>
<evidence type="ECO:0000256" key="5">
    <source>
        <dbReference type="ARBA" id="ARBA00023251"/>
    </source>
</evidence>
<dbReference type="PANTHER" id="PTHR43229:SF2">
    <property type="entry name" value="NODULATION PROTEIN J"/>
    <property type="match status" value="1"/>
</dbReference>
<dbReference type="PANTHER" id="PTHR43229">
    <property type="entry name" value="NODULATION PROTEIN J"/>
    <property type="match status" value="1"/>
</dbReference>
<dbReference type="EMBL" id="CP070496">
    <property type="protein sequence ID" value="QSB04384.1"/>
    <property type="molecule type" value="Genomic_DNA"/>
</dbReference>
<dbReference type="Pfam" id="PF01061">
    <property type="entry name" value="ABC2_membrane"/>
    <property type="match status" value="1"/>
</dbReference>
<sequence>MTILDQQPTGEGTAVRGGPPPNALAAAYRLARYHLTLYRKTWHGTLFSATLMPMLYLVTFGVAVGAYVDDGLLPGGVSYLQFVLPGTLCAMVLMMMNSDLTFPVFGGYKDWGGHYLSQHASPARPVDILNGHMLYVLAFRVPFGCLLFTSVMLIFGVFANPWMAPMAILAAIGVAASIAPWVFFLASWIKRDQNLVIVQRVILVPITLFSGVFFPASVMPSFLLPLVYASPMWHGVEIARYFTAGVETSWPMWTNVVYLVALATAGWFAARHIIYKRLSD</sequence>
<feature type="transmembrane region" description="Helical" evidence="6">
    <location>
        <begin position="79"/>
        <end position="96"/>
    </location>
</feature>
<accession>A0A895XGB6</accession>
<evidence type="ECO:0000259" key="7">
    <source>
        <dbReference type="Pfam" id="PF01061"/>
    </source>
</evidence>
<dbReference type="KEGG" id="nav:JQS30_11335"/>
<dbReference type="InterPro" id="IPR013525">
    <property type="entry name" value="ABC2_TM"/>
</dbReference>
<protein>
    <submittedName>
        <fullName evidence="8">ABC transporter permease</fullName>
    </submittedName>
</protein>
<feature type="transmembrane region" description="Helical" evidence="6">
    <location>
        <begin position="46"/>
        <end position="67"/>
    </location>
</feature>
<dbReference type="Proteomes" id="UP000662939">
    <property type="component" value="Chromosome"/>
</dbReference>
<dbReference type="InterPro" id="IPR000412">
    <property type="entry name" value="ABC_2_transport"/>
</dbReference>
<feature type="transmembrane region" description="Helical" evidence="6">
    <location>
        <begin position="164"/>
        <end position="189"/>
    </location>
</feature>
<gene>
    <name evidence="8" type="ORF">JQS30_11335</name>
</gene>
<dbReference type="GO" id="GO:0140359">
    <property type="term" value="F:ABC-type transporter activity"/>
    <property type="evidence" value="ECO:0007669"/>
    <property type="project" value="InterPro"/>
</dbReference>
<evidence type="ECO:0000256" key="6">
    <source>
        <dbReference type="SAM" id="Phobius"/>
    </source>
</evidence>
<feature type="transmembrane region" description="Helical" evidence="6">
    <location>
        <begin position="134"/>
        <end position="158"/>
    </location>
</feature>
<feature type="domain" description="ABC-2 type transporter transmembrane" evidence="7">
    <location>
        <begin position="31"/>
        <end position="241"/>
    </location>
</feature>
<dbReference type="GO" id="GO:0046677">
    <property type="term" value="P:response to antibiotic"/>
    <property type="evidence" value="ECO:0007669"/>
    <property type="project" value="UniProtKB-KW"/>
</dbReference>
<evidence type="ECO:0000313" key="9">
    <source>
        <dbReference type="Proteomes" id="UP000662939"/>
    </source>
</evidence>
<keyword evidence="3 6" id="KW-1133">Transmembrane helix</keyword>
<evidence type="ECO:0000313" key="8">
    <source>
        <dbReference type="EMBL" id="QSB04384.1"/>
    </source>
</evidence>
<name>A0A895XGB6_9ACTN</name>
<keyword evidence="4 6" id="KW-0472">Membrane</keyword>
<dbReference type="GO" id="GO:0043190">
    <property type="term" value="C:ATP-binding cassette (ABC) transporter complex"/>
    <property type="evidence" value="ECO:0007669"/>
    <property type="project" value="InterPro"/>
</dbReference>
<organism evidence="8 9">
    <name type="scientific">Natronoglycomyces albus</name>
    <dbReference type="NCBI Taxonomy" id="2811108"/>
    <lineage>
        <taxon>Bacteria</taxon>
        <taxon>Bacillati</taxon>
        <taxon>Actinomycetota</taxon>
        <taxon>Actinomycetes</taxon>
        <taxon>Glycomycetales</taxon>
        <taxon>Glycomycetaceae</taxon>
        <taxon>Natronoglycomyces</taxon>
    </lineage>
</organism>
<dbReference type="PRINTS" id="PR00164">
    <property type="entry name" value="ABC2TRNSPORT"/>
</dbReference>
<proteinExistence type="predicted"/>
<keyword evidence="9" id="KW-1185">Reference proteome</keyword>
<comment type="subcellular location">
    <subcellularLocation>
        <location evidence="1">Membrane</location>
        <topology evidence="1">Multi-pass membrane protein</topology>
    </subcellularLocation>
</comment>
<evidence type="ECO:0000256" key="2">
    <source>
        <dbReference type="ARBA" id="ARBA00022692"/>
    </source>
</evidence>
<evidence type="ECO:0000256" key="4">
    <source>
        <dbReference type="ARBA" id="ARBA00023136"/>
    </source>
</evidence>
<evidence type="ECO:0000256" key="1">
    <source>
        <dbReference type="ARBA" id="ARBA00004141"/>
    </source>
</evidence>
<dbReference type="AlphaFoldDB" id="A0A895XGB6"/>
<dbReference type="RefSeq" id="WP_213170381.1">
    <property type="nucleotide sequence ID" value="NZ_CP070496.1"/>
</dbReference>
<reference evidence="8" key="1">
    <citation type="submission" date="2021-02" db="EMBL/GenBank/DDBJ databases">
        <title>Natronoglycomyces albus gen. nov., sp. nov, a haloalkaliphilic actinobacterium from a soda solonchak soil.</title>
        <authorList>
            <person name="Sorokin D.Y."/>
            <person name="Khijniak T.V."/>
            <person name="Zakharycheva A.P."/>
            <person name="Boueva O.V."/>
            <person name="Ariskina E.V."/>
            <person name="Hahnke R.L."/>
            <person name="Bunk B."/>
            <person name="Sproer C."/>
            <person name="Schumann P."/>
            <person name="Evtushenko L.I."/>
            <person name="Kublanov I.V."/>
        </authorList>
    </citation>
    <scope>NUCLEOTIDE SEQUENCE</scope>
    <source>
        <strain evidence="8">DSM 106290</strain>
    </source>
</reference>
<keyword evidence="2 6" id="KW-0812">Transmembrane</keyword>
<feature type="transmembrane region" description="Helical" evidence="6">
    <location>
        <begin position="250"/>
        <end position="270"/>
    </location>
</feature>